<keyword evidence="2" id="KW-0012">Acyltransferase</keyword>
<feature type="domain" description="N-acetyltransferase" evidence="4">
    <location>
        <begin position="7"/>
        <end position="163"/>
    </location>
</feature>
<dbReference type="EMBL" id="BAAARA010000001">
    <property type="protein sequence ID" value="GAA2332126.1"/>
    <property type="molecule type" value="Genomic_DNA"/>
</dbReference>
<dbReference type="InterPro" id="IPR051016">
    <property type="entry name" value="Diverse_Substrate_AcTransf"/>
</dbReference>
<dbReference type="PANTHER" id="PTHR10545">
    <property type="entry name" value="DIAMINE N-ACETYLTRANSFERASE"/>
    <property type="match status" value="1"/>
</dbReference>
<evidence type="ECO:0000256" key="1">
    <source>
        <dbReference type="ARBA" id="ARBA00022679"/>
    </source>
</evidence>
<dbReference type="Gene3D" id="3.40.630.30">
    <property type="match status" value="1"/>
</dbReference>
<dbReference type="RefSeq" id="WP_344125835.1">
    <property type="nucleotide sequence ID" value="NZ_BAAARA010000001.1"/>
</dbReference>
<comment type="caution">
    <text evidence="5">The sequence shown here is derived from an EMBL/GenBank/DDBJ whole genome shotgun (WGS) entry which is preliminary data.</text>
</comment>
<dbReference type="PANTHER" id="PTHR10545:SF29">
    <property type="entry name" value="GH14572P-RELATED"/>
    <property type="match status" value="1"/>
</dbReference>
<dbReference type="PROSITE" id="PS51186">
    <property type="entry name" value="GNAT"/>
    <property type="match status" value="1"/>
</dbReference>
<evidence type="ECO:0000259" key="4">
    <source>
        <dbReference type="PROSITE" id="PS51186"/>
    </source>
</evidence>
<dbReference type="CDD" id="cd04301">
    <property type="entry name" value="NAT_SF"/>
    <property type="match status" value="1"/>
</dbReference>
<protein>
    <recommendedName>
        <fullName evidence="4">N-acetyltransferase domain-containing protein</fullName>
    </recommendedName>
</protein>
<dbReference type="Proteomes" id="UP001501218">
    <property type="component" value="Unassembled WGS sequence"/>
</dbReference>
<dbReference type="Pfam" id="PF00583">
    <property type="entry name" value="Acetyltransf_1"/>
    <property type="match status" value="1"/>
</dbReference>
<gene>
    <name evidence="5" type="ORF">GCM10009854_04150</name>
</gene>
<organism evidence="5 6">
    <name type="scientific">Saccharopolyspora halophila</name>
    <dbReference type="NCBI Taxonomy" id="405551"/>
    <lineage>
        <taxon>Bacteria</taxon>
        <taxon>Bacillati</taxon>
        <taxon>Actinomycetota</taxon>
        <taxon>Actinomycetes</taxon>
        <taxon>Pseudonocardiales</taxon>
        <taxon>Pseudonocardiaceae</taxon>
        <taxon>Saccharopolyspora</taxon>
    </lineage>
</organism>
<feature type="compositionally biased region" description="Basic and acidic residues" evidence="3">
    <location>
        <begin position="143"/>
        <end position="152"/>
    </location>
</feature>
<evidence type="ECO:0000256" key="2">
    <source>
        <dbReference type="ARBA" id="ARBA00023315"/>
    </source>
</evidence>
<feature type="compositionally biased region" description="Polar residues" evidence="3">
    <location>
        <begin position="156"/>
        <end position="165"/>
    </location>
</feature>
<dbReference type="InterPro" id="IPR000182">
    <property type="entry name" value="GNAT_dom"/>
</dbReference>
<keyword evidence="1" id="KW-0808">Transferase</keyword>
<proteinExistence type="predicted"/>
<feature type="region of interest" description="Disordered" evidence="3">
    <location>
        <begin position="134"/>
        <end position="165"/>
    </location>
</feature>
<reference evidence="6" key="1">
    <citation type="journal article" date="2019" name="Int. J. Syst. Evol. Microbiol.">
        <title>The Global Catalogue of Microorganisms (GCM) 10K type strain sequencing project: providing services to taxonomists for standard genome sequencing and annotation.</title>
        <authorList>
            <consortium name="The Broad Institute Genomics Platform"/>
            <consortium name="The Broad Institute Genome Sequencing Center for Infectious Disease"/>
            <person name="Wu L."/>
            <person name="Ma J."/>
        </authorList>
    </citation>
    <scope>NUCLEOTIDE SEQUENCE [LARGE SCALE GENOMIC DNA]</scope>
    <source>
        <strain evidence="6">JCM 16221</strain>
    </source>
</reference>
<sequence>MLGVVDLFIRRAVPDDVTTLHRFVIELAAAEDFPCTVEATPDDLAEALFGTRPVAEAIVATIDGEPAGFALYYLAYSTILGRPTLHLEDLYVSPAARNNGLGVALFQHLSAEAVARGCGRFEWWVLHQRRRDPLLPPSGRTNSRRDPGDAPRRRGTQASRQRPVT</sequence>
<dbReference type="SUPFAM" id="SSF55729">
    <property type="entry name" value="Acyl-CoA N-acyltransferases (Nat)"/>
    <property type="match status" value="1"/>
</dbReference>
<name>A0ABN3FK84_9PSEU</name>
<evidence type="ECO:0000313" key="6">
    <source>
        <dbReference type="Proteomes" id="UP001501218"/>
    </source>
</evidence>
<accession>A0ABN3FK84</accession>
<dbReference type="InterPro" id="IPR016181">
    <property type="entry name" value="Acyl_CoA_acyltransferase"/>
</dbReference>
<evidence type="ECO:0000256" key="3">
    <source>
        <dbReference type="SAM" id="MobiDB-lite"/>
    </source>
</evidence>
<evidence type="ECO:0000313" key="5">
    <source>
        <dbReference type="EMBL" id="GAA2332126.1"/>
    </source>
</evidence>
<keyword evidence="6" id="KW-1185">Reference proteome</keyword>